<feature type="domain" description="Reelin" evidence="10">
    <location>
        <begin position="41"/>
        <end position="190"/>
    </location>
</feature>
<dbReference type="EMBL" id="JX915883">
    <property type="protein sequence ID" value="AFZ78849.1"/>
    <property type="molecule type" value="mRNA"/>
</dbReference>
<dbReference type="GO" id="GO:0005576">
    <property type="term" value="C:extracellular region"/>
    <property type="evidence" value="ECO:0007669"/>
    <property type="project" value="UniProtKB-SubCell"/>
</dbReference>
<evidence type="ECO:0000256" key="2">
    <source>
        <dbReference type="ARBA" id="ARBA00008501"/>
    </source>
</evidence>
<reference evidence="11" key="1">
    <citation type="submission" date="2012-10" db="EMBL/GenBank/DDBJ databases">
        <title>Immune-Related transcriptome of Coptotermes formosanus Shiraki workers: the defense mechanism.</title>
        <authorList>
            <person name="Hussain A."/>
            <person name="Li Y.F."/>
            <person name="Cheng Y."/>
            <person name="Liu Y."/>
            <person name="Chen C.C."/>
            <person name="Wen S.Y."/>
        </authorList>
    </citation>
    <scope>NUCLEOTIDE SEQUENCE</scope>
</reference>
<name>L0AVI5_COPFO</name>
<evidence type="ECO:0000256" key="3">
    <source>
        <dbReference type="ARBA" id="ARBA00022525"/>
    </source>
</evidence>
<evidence type="ECO:0000256" key="5">
    <source>
        <dbReference type="ARBA" id="ARBA00022588"/>
    </source>
</evidence>
<evidence type="ECO:0000259" key="10">
    <source>
        <dbReference type="PROSITE" id="PS51019"/>
    </source>
</evidence>
<evidence type="ECO:0000256" key="7">
    <source>
        <dbReference type="ARBA" id="ARBA00022859"/>
    </source>
</evidence>
<dbReference type="Gene3D" id="2.60.40.4060">
    <property type="entry name" value="Reeler domain"/>
    <property type="match status" value="1"/>
</dbReference>
<dbReference type="PANTHER" id="PTHR45828">
    <property type="entry name" value="CYTOCHROME B561/FERRIC REDUCTASE TRANSMEMBRANE"/>
    <property type="match status" value="1"/>
</dbReference>
<protein>
    <submittedName>
        <fullName evidence="11">Putative defense protein</fullName>
    </submittedName>
</protein>
<evidence type="ECO:0000256" key="9">
    <source>
        <dbReference type="SAM" id="SignalP"/>
    </source>
</evidence>
<feature type="signal peptide" evidence="9">
    <location>
        <begin position="1"/>
        <end position="18"/>
    </location>
</feature>
<dbReference type="InterPro" id="IPR002861">
    <property type="entry name" value="Reeler_dom"/>
</dbReference>
<feature type="chain" id="PRO_5003939276" evidence="9">
    <location>
        <begin position="19"/>
        <end position="190"/>
    </location>
</feature>
<keyword evidence="4" id="KW-0929">Antimicrobial</keyword>
<keyword evidence="3" id="KW-0964">Secreted</keyword>
<dbReference type="PANTHER" id="PTHR45828:SF9">
    <property type="entry name" value="CELL WALL INTEGRITY AND STRESS RESPONSE COMPONENT 4-LIKE-RELATED"/>
    <property type="match status" value="1"/>
</dbReference>
<comment type="subcellular location">
    <subcellularLocation>
        <location evidence="1">Secreted</location>
    </subcellularLocation>
</comment>
<dbReference type="GO" id="GO:0042742">
    <property type="term" value="P:defense response to bacterium"/>
    <property type="evidence" value="ECO:0007669"/>
    <property type="project" value="UniProtKB-KW"/>
</dbReference>
<evidence type="ECO:0000313" key="11">
    <source>
        <dbReference type="EMBL" id="AFZ78849.1"/>
    </source>
</evidence>
<evidence type="ECO:0000256" key="8">
    <source>
        <dbReference type="ARBA" id="ARBA00023022"/>
    </source>
</evidence>
<dbReference type="InterPro" id="IPR051237">
    <property type="entry name" value="Ferric-chelate_Red/DefProt"/>
</dbReference>
<proteinExistence type="evidence at transcript level"/>
<dbReference type="GO" id="GO:0045087">
    <property type="term" value="P:innate immune response"/>
    <property type="evidence" value="ECO:0007669"/>
    <property type="project" value="UniProtKB-KW"/>
</dbReference>
<sequence>MESVRVSILVAALCLVAGTPVPENENRLISFAVTTETPTTSLEGLHREHENISSVCQSMIPTHNGTQAQNSVAPYKVNVSSTAVEPRGIVTVQFSGLTDEQFRGLYVQARTEQDEPVGRFLPSADEHVRLSSCGRGQDNAISYISYQPISQFAFQWLAPDEPTAVTFRTTIVESFSKFWVGVESDPVVVA</sequence>
<comment type="similarity">
    <text evidence="2">Belongs to the insect defense protein family.</text>
</comment>
<dbReference type="AlphaFoldDB" id="L0AVI5"/>
<dbReference type="GO" id="GO:0016020">
    <property type="term" value="C:membrane"/>
    <property type="evidence" value="ECO:0007669"/>
    <property type="project" value="TreeGrafter"/>
</dbReference>
<organism evidence="11">
    <name type="scientific">Coptotermes formosanus</name>
    <name type="common">Formosan subterranean termite</name>
    <dbReference type="NCBI Taxonomy" id="36987"/>
    <lineage>
        <taxon>Eukaryota</taxon>
        <taxon>Metazoa</taxon>
        <taxon>Ecdysozoa</taxon>
        <taxon>Arthropoda</taxon>
        <taxon>Hexapoda</taxon>
        <taxon>Insecta</taxon>
        <taxon>Pterygota</taxon>
        <taxon>Neoptera</taxon>
        <taxon>Polyneoptera</taxon>
        <taxon>Dictyoptera</taxon>
        <taxon>Blattodea</taxon>
        <taxon>Blattoidea</taxon>
        <taxon>Termitoidae</taxon>
        <taxon>Rhinotermitidae</taxon>
        <taxon>Coptotermes</taxon>
    </lineage>
</organism>
<evidence type="ECO:0000256" key="4">
    <source>
        <dbReference type="ARBA" id="ARBA00022529"/>
    </source>
</evidence>
<accession>L0AVI5</accession>
<dbReference type="CDD" id="cd08544">
    <property type="entry name" value="Reeler"/>
    <property type="match status" value="1"/>
</dbReference>
<evidence type="ECO:0000256" key="6">
    <source>
        <dbReference type="ARBA" id="ARBA00022729"/>
    </source>
</evidence>
<keyword evidence="6 9" id="KW-0732">Signal</keyword>
<dbReference type="Pfam" id="PF02014">
    <property type="entry name" value="Reeler"/>
    <property type="match status" value="1"/>
</dbReference>
<dbReference type="PROSITE" id="PS51019">
    <property type="entry name" value="REELIN"/>
    <property type="match status" value="1"/>
</dbReference>
<keyword evidence="7" id="KW-0391">Immunity</keyword>
<dbReference type="InterPro" id="IPR042307">
    <property type="entry name" value="Reeler_sf"/>
</dbReference>
<keyword evidence="8" id="KW-0044">Antibiotic</keyword>
<evidence type="ECO:0000256" key="1">
    <source>
        <dbReference type="ARBA" id="ARBA00004613"/>
    </source>
</evidence>
<keyword evidence="5" id="KW-0399">Innate immunity</keyword>